<keyword evidence="1" id="KW-0732">Signal</keyword>
<feature type="chain" id="PRO_5046929151" evidence="1">
    <location>
        <begin position="28"/>
        <end position="424"/>
    </location>
</feature>
<sequence length="424" mass="42657">MALPVLRSVLPVLLSATVIVASGAAPAAASPAPDPVLATLMPVPAGQLTVTAVDAAPLGVIAGTASVQVTNPDGTVSTVSTPQRWARVPRLGWVRQPLALPDGATSGVVDGLTNAIEAAGRVTVDGVSRAVRWSASGLSSTLIGDAATGVTAVGPHGPWGVATDTAQLPASGYAELVTRDGTRTLLAGTPELDAGYRRTVGSIGGPATALVWVTDGVGMGTTARPVLWVSGATQRLPVVSSYFLRSACVSPVLADGSVVSSGYTIDGGTVALVMVRHVGGVPGTNVELSRATAAGQPVAGLACTSGFKPDNLAADGGIAGFVTDAEGTRAAYWNAANERTLVPLAAGERSAKGVAVANGGRMVIQAEAEDGSVRLSLWHNGLLRSLTTPDGWSVSSVVELTDHRLLVANVRDASGAVRPAVWEL</sequence>
<evidence type="ECO:0000313" key="2">
    <source>
        <dbReference type="EMBL" id="GLH99652.1"/>
    </source>
</evidence>
<dbReference type="EMBL" id="BSDI01000026">
    <property type="protein sequence ID" value="GLH99652.1"/>
    <property type="molecule type" value="Genomic_DNA"/>
</dbReference>
<accession>A0ABQ5R052</accession>
<evidence type="ECO:0000313" key="3">
    <source>
        <dbReference type="Proteomes" id="UP001144280"/>
    </source>
</evidence>
<gene>
    <name evidence="2" type="ORF">Pa4123_49280</name>
</gene>
<reference evidence="2" key="1">
    <citation type="submission" date="2022-12" db="EMBL/GenBank/DDBJ databases">
        <title>New Phytohabitans aurantiacus sp. RD004123 nov., an actinomycete isolated from soil.</title>
        <authorList>
            <person name="Triningsih D.W."/>
            <person name="Harunari E."/>
            <person name="Igarashi Y."/>
        </authorList>
    </citation>
    <scope>NUCLEOTIDE SEQUENCE</scope>
    <source>
        <strain evidence="2">RD004123</strain>
    </source>
</reference>
<feature type="signal peptide" evidence="1">
    <location>
        <begin position="1"/>
        <end position="27"/>
    </location>
</feature>
<keyword evidence="3" id="KW-1185">Reference proteome</keyword>
<name>A0ABQ5R052_9ACTN</name>
<organism evidence="2 3">
    <name type="scientific">Phytohabitans aurantiacus</name>
    <dbReference type="NCBI Taxonomy" id="3016789"/>
    <lineage>
        <taxon>Bacteria</taxon>
        <taxon>Bacillati</taxon>
        <taxon>Actinomycetota</taxon>
        <taxon>Actinomycetes</taxon>
        <taxon>Micromonosporales</taxon>
        <taxon>Micromonosporaceae</taxon>
    </lineage>
</organism>
<comment type="caution">
    <text evidence="2">The sequence shown here is derived from an EMBL/GenBank/DDBJ whole genome shotgun (WGS) entry which is preliminary data.</text>
</comment>
<proteinExistence type="predicted"/>
<protein>
    <submittedName>
        <fullName evidence="2">Uncharacterized protein</fullName>
    </submittedName>
</protein>
<dbReference type="Proteomes" id="UP001144280">
    <property type="component" value="Unassembled WGS sequence"/>
</dbReference>
<evidence type="ECO:0000256" key="1">
    <source>
        <dbReference type="SAM" id="SignalP"/>
    </source>
</evidence>